<dbReference type="OrthoDB" id="1668162at2759"/>
<dbReference type="PANTHER" id="PTHR45733">
    <property type="entry name" value="FORMIN-J"/>
    <property type="match status" value="1"/>
</dbReference>
<dbReference type="EMBL" id="NMUH01003518">
    <property type="protein sequence ID" value="MQM06007.1"/>
    <property type="molecule type" value="Genomic_DNA"/>
</dbReference>
<organism evidence="1 2">
    <name type="scientific">Colocasia esculenta</name>
    <name type="common">Wild taro</name>
    <name type="synonym">Arum esculentum</name>
    <dbReference type="NCBI Taxonomy" id="4460"/>
    <lineage>
        <taxon>Eukaryota</taxon>
        <taxon>Viridiplantae</taxon>
        <taxon>Streptophyta</taxon>
        <taxon>Embryophyta</taxon>
        <taxon>Tracheophyta</taxon>
        <taxon>Spermatophyta</taxon>
        <taxon>Magnoliopsida</taxon>
        <taxon>Liliopsida</taxon>
        <taxon>Araceae</taxon>
        <taxon>Aroideae</taxon>
        <taxon>Colocasieae</taxon>
        <taxon>Colocasia</taxon>
    </lineage>
</organism>
<dbReference type="Gene3D" id="1.20.58.2220">
    <property type="entry name" value="Formin, FH2 domain"/>
    <property type="match status" value="1"/>
</dbReference>
<protein>
    <submittedName>
        <fullName evidence="1">Uncharacterized protein</fullName>
    </submittedName>
</protein>
<dbReference type="Proteomes" id="UP000652761">
    <property type="component" value="Unassembled WGS sequence"/>
</dbReference>
<keyword evidence="2" id="KW-1185">Reference proteome</keyword>
<gene>
    <name evidence="1" type="ORF">Taro_038827</name>
</gene>
<dbReference type="InterPro" id="IPR051144">
    <property type="entry name" value="Formin_homology_domain"/>
</dbReference>
<dbReference type="SUPFAM" id="SSF101447">
    <property type="entry name" value="Formin homology 2 domain (FH2 domain)"/>
    <property type="match status" value="1"/>
</dbReference>
<evidence type="ECO:0000313" key="2">
    <source>
        <dbReference type="Proteomes" id="UP000652761"/>
    </source>
</evidence>
<proteinExistence type="predicted"/>
<dbReference type="InterPro" id="IPR042201">
    <property type="entry name" value="FH2_Formin_sf"/>
</dbReference>
<comment type="caution">
    <text evidence="1">The sequence shown here is derived from an EMBL/GenBank/DDBJ whole genome shotgun (WGS) entry which is preliminary data.</text>
</comment>
<accession>A0A843WEY3</accession>
<evidence type="ECO:0000313" key="1">
    <source>
        <dbReference type="EMBL" id="MQM06007.1"/>
    </source>
</evidence>
<reference evidence="1" key="1">
    <citation type="submission" date="2017-07" db="EMBL/GenBank/DDBJ databases">
        <title>Taro Niue Genome Assembly and Annotation.</title>
        <authorList>
            <person name="Atibalentja N."/>
            <person name="Keating K."/>
            <person name="Fields C.J."/>
        </authorList>
    </citation>
    <scope>NUCLEOTIDE SEQUENCE</scope>
    <source>
        <strain evidence="1">Niue_2</strain>
        <tissue evidence="1">Leaf</tissue>
    </source>
</reference>
<name>A0A843WEY3_COLES</name>
<sequence length="150" mass="16756">MADPLPPSVTLVVEWTGDPWTALFTRVLSRAIEGSTSRIKVESIFFQDSVWLLDSKFYQAERDNENNFVYKVLASRSPDLMNFHEDHVSLEAPSKIQLKPLAEEMQAITKGLEKVELELAASENDVRRNLGGCRAGGGGQDVGDDGFFFF</sequence>
<dbReference type="PANTHER" id="PTHR45733:SF10">
    <property type="entry name" value="FORMIN-LIKE PROTEIN 15A-RELATED"/>
    <property type="match status" value="1"/>
</dbReference>
<dbReference type="AlphaFoldDB" id="A0A843WEY3"/>